<keyword evidence="4" id="KW-1185">Reference proteome</keyword>
<evidence type="ECO:0008006" key="5">
    <source>
        <dbReference type="Google" id="ProtNLM"/>
    </source>
</evidence>
<evidence type="ECO:0000313" key="3">
    <source>
        <dbReference type="EMBL" id="GFR15944.1"/>
    </source>
</evidence>
<dbReference type="Proteomes" id="UP000887116">
    <property type="component" value="Unassembled WGS sequence"/>
</dbReference>
<dbReference type="Pfam" id="PF10545">
    <property type="entry name" value="MADF_DNA_bdg"/>
    <property type="match status" value="1"/>
</dbReference>
<evidence type="ECO:0000259" key="1">
    <source>
        <dbReference type="PROSITE" id="PS50090"/>
    </source>
</evidence>
<dbReference type="InterPro" id="IPR001005">
    <property type="entry name" value="SANT/Myb"/>
</dbReference>
<accession>A0A8X6H3L5</accession>
<evidence type="ECO:0000259" key="2">
    <source>
        <dbReference type="PROSITE" id="PS51029"/>
    </source>
</evidence>
<reference evidence="3" key="1">
    <citation type="submission" date="2020-07" db="EMBL/GenBank/DDBJ databases">
        <title>Multicomponent nature underlies the extraordinary mechanical properties of spider dragline silk.</title>
        <authorList>
            <person name="Kono N."/>
            <person name="Nakamura H."/>
            <person name="Mori M."/>
            <person name="Yoshida Y."/>
            <person name="Ohtoshi R."/>
            <person name="Malay A.D."/>
            <person name="Moran D.A.P."/>
            <person name="Tomita M."/>
            <person name="Numata K."/>
            <person name="Arakawa K."/>
        </authorList>
    </citation>
    <scope>NUCLEOTIDE SEQUENCE</scope>
</reference>
<evidence type="ECO:0000313" key="4">
    <source>
        <dbReference type="Proteomes" id="UP000887116"/>
    </source>
</evidence>
<feature type="domain" description="Myb-like" evidence="1">
    <location>
        <begin position="7"/>
        <end position="61"/>
    </location>
</feature>
<dbReference type="AlphaFoldDB" id="A0A8X6H3L5"/>
<name>A0A8X6H3L5_TRICU</name>
<comment type="caution">
    <text evidence="3">The sequence shown here is derived from an EMBL/GenBank/DDBJ whole genome shotgun (WGS) entry which is preliminary data.</text>
</comment>
<organism evidence="3 4">
    <name type="scientific">Trichonephila clavata</name>
    <name type="common">Joro spider</name>
    <name type="synonym">Nephila clavata</name>
    <dbReference type="NCBI Taxonomy" id="2740835"/>
    <lineage>
        <taxon>Eukaryota</taxon>
        <taxon>Metazoa</taxon>
        <taxon>Ecdysozoa</taxon>
        <taxon>Arthropoda</taxon>
        <taxon>Chelicerata</taxon>
        <taxon>Arachnida</taxon>
        <taxon>Araneae</taxon>
        <taxon>Araneomorphae</taxon>
        <taxon>Entelegynae</taxon>
        <taxon>Araneoidea</taxon>
        <taxon>Nephilidae</taxon>
        <taxon>Trichonephila</taxon>
    </lineage>
</organism>
<dbReference type="InterPro" id="IPR039353">
    <property type="entry name" value="TF_Adf1"/>
</dbReference>
<dbReference type="SMART" id="SM00595">
    <property type="entry name" value="MADF"/>
    <property type="match status" value="1"/>
</dbReference>
<protein>
    <recommendedName>
        <fullName evidence="5">MADF domain-containing protein</fullName>
    </recommendedName>
</protein>
<sequence>MSANIFWTPEQDEILIDFVRNHDVLYNIRHPDYRKVQAKQHLWESIGTTLEKSGSDSCKRWGYVRDYYIRRRGKPGSGSSGFAAKKRSELLSFLDSFAASQKPTTTNVGSSHGLSYATQLSPTEQNIDTGPEIITPDILEHDSNDEFGTMEKFEIKRRKFSTGNGSELSMCVWPGASTFASRKMLCSMQAHIVIFSVVSGAVEIGQKKPEITA</sequence>
<dbReference type="PROSITE" id="PS51029">
    <property type="entry name" value="MADF"/>
    <property type="match status" value="1"/>
</dbReference>
<dbReference type="PANTHER" id="PTHR12243">
    <property type="entry name" value="MADF DOMAIN TRANSCRIPTION FACTOR"/>
    <property type="match status" value="1"/>
</dbReference>
<dbReference type="EMBL" id="BMAO01007437">
    <property type="protein sequence ID" value="GFR15944.1"/>
    <property type="molecule type" value="Genomic_DNA"/>
</dbReference>
<proteinExistence type="predicted"/>
<dbReference type="PROSITE" id="PS50090">
    <property type="entry name" value="MYB_LIKE"/>
    <property type="match status" value="1"/>
</dbReference>
<dbReference type="PANTHER" id="PTHR12243:SF67">
    <property type="entry name" value="COREPRESSOR OF PANGOLIN, ISOFORM A-RELATED"/>
    <property type="match status" value="1"/>
</dbReference>
<dbReference type="OrthoDB" id="6437189at2759"/>
<feature type="domain" description="MADF" evidence="2">
    <location>
        <begin position="14"/>
        <end position="99"/>
    </location>
</feature>
<dbReference type="InterPro" id="IPR006578">
    <property type="entry name" value="MADF-dom"/>
</dbReference>
<gene>
    <name evidence="3" type="primary">g.167379</name>
    <name evidence="3" type="ORF">TNCT_231931</name>
</gene>